<evidence type="ECO:0000256" key="2">
    <source>
        <dbReference type="SAM" id="SignalP"/>
    </source>
</evidence>
<evidence type="ECO:0000256" key="1">
    <source>
        <dbReference type="SAM" id="MobiDB-lite"/>
    </source>
</evidence>
<dbReference type="Proteomes" id="UP000647585">
    <property type="component" value="Unassembled WGS sequence"/>
</dbReference>
<reference evidence="4" key="1">
    <citation type="journal article" date="2019" name="Int. J. Syst. Evol. Microbiol.">
        <title>The Global Catalogue of Microorganisms (GCM) 10K type strain sequencing project: providing services to taxonomists for standard genome sequencing and annotation.</title>
        <authorList>
            <consortium name="The Broad Institute Genomics Platform"/>
            <consortium name="The Broad Institute Genome Sequencing Center for Infectious Disease"/>
            <person name="Wu L."/>
            <person name="Ma J."/>
        </authorList>
    </citation>
    <scope>NUCLEOTIDE SEQUENCE [LARGE SCALE GENOMIC DNA]</scope>
    <source>
        <strain evidence="4">KCTC 22157</strain>
    </source>
</reference>
<proteinExistence type="predicted"/>
<accession>A0ABQ2WPS7</accession>
<keyword evidence="2" id="KW-0732">Signal</keyword>
<sequence>MAQEENYMNTTIIKKLATALFIALMVGGLAACDNQGPAEEAGESIDNSIESAGESLEEMGESIEESAEN</sequence>
<feature type="region of interest" description="Disordered" evidence="1">
    <location>
        <begin position="35"/>
        <end position="69"/>
    </location>
</feature>
<dbReference type="EMBL" id="BMXO01000014">
    <property type="protein sequence ID" value="GGW64582.1"/>
    <property type="molecule type" value="Genomic_DNA"/>
</dbReference>
<evidence type="ECO:0000313" key="3">
    <source>
        <dbReference type="EMBL" id="GGW64582.1"/>
    </source>
</evidence>
<keyword evidence="4" id="KW-1185">Reference proteome</keyword>
<feature type="compositionally biased region" description="Acidic residues" evidence="1">
    <location>
        <begin position="55"/>
        <end position="69"/>
    </location>
</feature>
<feature type="chain" id="PRO_5046456668" evidence="2">
    <location>
        <begin position="31"/>
        <end position="69"/>
    </location>
</feature>
<evidence type="ECO:0000313" key="4">
    <source>
        <dbReference type="Proteomes" id="UP000647585"/>
    </source>
</evidence>
<organism evidence="3 4">
    <name type="scientific">Halomonas johnsoniae</name>
    <dbReference type="NCBI Taxonomy" id="502832"/>
    <lineage>
        <taxon>Bacteria</taxon>
        <taxon>Pseudomonadati</taxon>
        <taxon>Pseudomonadota</taxon>
        <taxon>Gammaproteobacteria</taxon>
        <taxon>Oceanospirillales</taxon>
        <taxon>Halomonadaceae</taxon>
        <taxon>Halomonas</taxon>
    </lineage>
</organism>
<name>A0ABQ2WPS7_9GAMM</name>
<gene>
    <name evidence="3" type="ORF">GCM10007158_26570</name>
</gene>
<protein>
    <submittedName>
        <fullName evidence="3">Uncharacterized protein</fullName>
    </submittedName>
</protein>
<comment type="caution">
    <text evidence="3">The sequence shown here is derived from an EMBL/GenBank/DDBJ whole genome shotgun (WGS) entry which is preliminary data.</text>
</comment>
<feature type="signal peptide" evidence="2">
    <location>
        <begin position="1"/>
        <end position="30"/>
    </location>
</feature>